<dbReference type="OrthoDB" id="2974243at2"/>
<dbReference type="STRING" id="1612202.SAMN05421734_101150"/>
<gene>
    <name evidence="1" type="ORF">SAMN05421734_101150</name>
</gene>
<dbReference type="Proteomes" id="UP000242949">
    <property type="component" value="Unassembled WGS sequence"/>
</dbReference>
<reference evidence="2" key="1">
    <citation type="submission" date="2016-09" db="EMBL/GenBank/DDBJ databases">
        <authorList>
            <person name="Varghese N."/>
            <person name="Submissions S."/>
        </authorList>
    </citation>
    <scope>NUCLEOTIDE SEQUENCE [LARGE SCALE GENOMIC DNA]</scope>
    <source>
        <strain evidence="2">S5</strain>
    </source>
</reference>
<dbReference type="RefSeq" id="WP_090791836.1">
    <property type="nucleotide sequence ID" value="NZ_FMYI01000001.1"/>
</dbReference>
<dbReference type="AlphaFoldDB" id="A0A1G6GIR8"/>
<name>A0A1G6GIR8_9BACI</name>
<sequence>MKKVVFLIAMPLLLLIGCTDENREYEQFLSSEEGTYTLFYVEYFEENEEKLDYDYLREHDIRNTVGPITFADTTEVTESMPDMDEIPTYVLFDTEDKVYETHSREDLIEFLQEN</sequence>
<dbReference type="EMBL" id="FMYI01000001">
    <property type="protein sequence ID" value="SDB81911.1"/>
    <property type="molecule type" value="Genomic_DNA"/>
</dbReference>
<protein>
    <submittedName>
        <fullName evidence="1">Uncharacterized protein</fullName>
    </submittedName>
</protein>
<keyword evidence="2" id="KW-1185">Reference proteome</keyword>
<evidence type="ECO:0000313" key="2">
    <source>
        <dbReference type="Proteomes" id="UP000242949"/>
    </source>
</evidence>
<proteinExistence type="predicted"/>
<accession>A0A1G6GIR8</accession>
<evidence type="ECO:0000313" key="1">
    <source>
        <dbReference type="EMBL" id="SDB81911.1"/>
    </source>
</evidence>
<organism evidence="1 2">
    <name type="scientific">Pelagirhabdus alkalitolerans</name>
    <dbReference type="NCBI Taxonomy" id="1612202"/>
    <lineage>
        <taxon>Bacteria</taxon>
        <taxon>Bacillati</taxon>
        <taxon>Bacillota</taxon>
        <taxon>Bacilli</taxon>
        <taxon>Bacillales</taxon>
        <taxon>Bacillaceae</taxon>
        <taxon>Pelagirhabdus</taxon>
    </lineage>
</organism>
<dbReference type="PROSITE" id="PS51257">
    <property type="entry name" value="PROKAR_LIPOPROTEIN"/>
    <property type="match status" value="1"/>
</dbReference>